<feature type="transmembrane region" description="Helical" evidence="14">
    <location>
        <begin position="31"/>
        <end position="58"/>
    </location>
</feature>
<evidence type="ECO:0000256" key="12">
    <source>
        <dbReference type="ARBA" id="ARBA00045065"/>
    </source>
</evidence>
<evidence type="ECO:0000313" key="17">
    <source>
        <dbReference type="EMBL" id="KAB7507647.1"/>
    </source>
</evidence>
<dbReference type="PANTHER" id="PTHR45919">
    <property type="entry name" value="GDP-MAN:MAN(3)GLCNAC(2)-PP-DOL ALPHA-1,2-MANNOSYLTRANSFERASE"/>
    <property type="match status" value="1"/>
</dbReference>
<keyword evidence="18" id="KW-1185">Reference proteome</keyword>
<dbReference type="UniPathway" id="UPA00378"/>
<comment type="similarity">
    <text evidence="3 14">Belongs to the glycosyltransferase group 1 family. Glycosyltransferase 4 subfamily.</text>
</comment>
<evidence type="ECO:0000259" key="16">
    <source>
        <dbReference type="Pfam" id="PF15924"/>
    </source>
</evidence>
<feature type="domain" description="ALG11 mannosyltransferase N-terminal" evidence="16">
    <location>
        <begin position="70"/>
        <end position="275"/>
    </location>
</feature>
<evidence type="ECO:0000256" key="4">
    <source>
        <dbReference type="ARBA" id="ARBA00012645"/>
    </source>
</evidence>
<evidence type="ECO:0000256" key="5">
    <source>
        <dbReference type="ARBA" id="ARBA00022018"/>
    </source>
</evidence>
<evidence type="ECO:0000256" key="11">
    <source>
        <dbReference type="ARBA" id="ARBA00023136"/>
    </source>
</evidence>
<proteinExistence type="inferred from homology"/>
<sequence length="503" mass="56723">MALFESVYNSTMKLTESAEGLMKLNLRLLSLYTSVLIMLIIVTLVLIFINIILIKFVLKFVPSGNPEKLNIAFFHPYCNAGGGGERVLWTSIQAIQSRYPDADIYIYTGDTDATPQQIKENCQQRFNITLEREPQFIFLNFRGFVEAKYYPFFTLLMQSLGSAVLGAEALSKFRPQIFVDSMGYSFTYPLFRFIGGCSVISYTHYPTISSDMLQRVSDRTEAHNNRAFISQNIVLSFAKLIYYHVFAIIYGLMGSCAHVVMVNSTWTNNHISSLWTLGAKVNTVFPPCDTEKFSNIPLIDDSEKEFKTIVSIGQFRPEKDYPKQLRIFQKLLESVDDIVAERLRLILIGGVRNAGDAKRVSDLKALSVELGIDNKVIWKINATFSELLQEVQKGTFGIHTMWNEHFGIGVVECMAGGLIVVVNDSGGPKLDIVTPYEGKVTGYLASDEDTFVKVLKSVLTMPDQEKLKIREAARASTCRFSESKFCESFLACTQHILDRARRS</sequence>
<feature type="domain" description="Glycosyl transferase family 1" evidence="15">
    <location>
        <begin position="303"/>
        <end position="474"/>
    </location>
</feature>
<comment type="caution">
    <text evidence="17">The sequence shown here is derived from an EMBL/GenBank/DDBJ whole genome shotgun (WGS) entry which is preliminary data.</text>
</comment>
<feature type="non-terminal residue" evidence="17">
    <location>
        <position position="503"/>
    </location>
</feature>
<evidence type="ECO:0000256" key="9">
    <source>
        <dbReference type="ARBA" id="ARBA00022824"/>
    </source>
</evidence>
<evidence type="ECO:0000256" key="14">
    <source>
        <dbReference type="RuleBase" id="RU367051"/>
    </source>
</evidence>
<dbReference type="InterPro" id="IPR001296">
    <property type="entry name" value="Glyco_trans_1"/>
</dbReference>
<dbReference type="InterPro" id="IPR038013">
    <property type="entry name" value="ALG11"/>
</dbReference>
<evidence type="ECO:0000259" key="15">
    <source>
        <dbReference type="Pfam" id="PF00534"/>
    </source>
</evidence>
<dbReference type="CDD" id="cd03806">
    <property type="entry name" value="GT4_ALG11-like"/>
    <property type="match status" value="1"/>
</dbReference>
<evidence type="ECO:0000256" key="2">
    <source>
        <dbReference type="ARBA" id="ARBA00004922"/>
    </source>
</evidence>
<dbReference type="Proteomes" id="UP000326759">
    <property type="component" value="Unassembled WGS sequence"/>
</dbReference>
<reference evidence="17 18" key="1">
    <citation type="journal article" date="2019" name="PLoS Biol.">
        <title>Sex chromosomes control vertical transmission of feminizing Wolbachia symbionts in an isopod.</title>
        <authorList>
            <person name="Becking T."/>
            <person name="Chebbi M.A."/>
            <person name="Giraud I."/>
            <person name="Moumen B."/>
            <person name="Laverre T."/>
            <person name="Caubet Y."/>
            <person name="Peccoud J."/>
            <person name="Gilbert C."/>
            <person name="Cordaux R."/>
        </authorList>
    </citation>
    <scope>NUCLEOTIDE SEQUENCE [LARGE SCALE GENOMIC DNA]</scope>
    <source>
        <strain evidence="17">ANa2</strain>
        <tissue evidence="17">Whole body excluding digestive tract and cuticle</tissue>
    </source>
</reference>
<dbReference type="Pfam" id="PF00534">
    <property type="entry name" value="Glycos_transf_1"/>
    <property type="match status" value="1"/>
</dbReference>
<name>A0A5N5TN92_9CRUS</name>
<comment type="pathway">
    <text evidence="2 14">Protein modification; protein glycosylation.</text>
</comment>
<dbReference type="GO" id="GO:0004377">
    <property type="term" value="F:GDP-Man:Man(3)GlcNAc(2)-PP-Dol alpha-1,2-mannosyltransferase activity"/>
    <property type="evidence" value="ECO:0007669"/>
    <property type="project" value="UniProtKB-UniRule"/>
</dbReference>
<keyword evidence="9 14" id="KW-0256">Endoplasmic reticulum</keyword>
<feature type="transmembrane region" description="Helical" evidence="14">
    <location>
        <begin position="240"/>
        <end position="261"/>
    </location>
</feature>
<keyword evidence="10 14" id="KW-1133">Transmembrane helix</keyword>
<organism evidence="17 18">
    <name type="scientific">Armadillidium nasatum</name>
    <dbReference type="NCBI Taxonomy" id="96803"/>
    <lineage>
        <taxon>Eukaryota</taxon>
        <taxon>Metazoa</taxon>
        <taxon>Ecdysozoa</taxon>
        <taxon>Arthropoda</taxon>
        <taxon>Crustacea</taxon>
        <taxon>Multicrustacea</taxon>
        <taxon>Malacostraca</taxon>
        <taxon>Eumalacostraca</taxon>
        <taxon>Peracarida</taxon>
        <taxon>Isopoda</taxon>
        <taxon>Oniscidea</taxon>
        <taxon>Crinocheta</taxon>
        <taxon>Armadillidiidae</taxon>
        <taxon>Armadillidium</taxon>
    </lineage>
</organism>
<dbReference type="GO" id="GO:0005789">
    <property type="term" value="C:endoplasmic reticulum membrane"/>
    <property type="evidence" value="ECO:0007669"/>
    <property type="project" value="UniProtKB-SubCell"/>
</dbReference>
<comment type="subcellular location">
    <subcellularLocation>
        <location evidence="1">Endoplasmic reticulum membrane</location>
        <topology evidence="1">Single-pass membrane protein</topology>
    </subcellularLocation>
</comment>
<gene>
    <name evidence="17" type="primary">Alg11</name>
    <name evidence="17" type="ORF">Anas_04404</name>
</gene>
<keyword evidence="11 14" id="KW-0472">Membrane</keyword>
<protein>
    <recommendedName>
        <fullName evidence="5 14">GDP-Man:Man(3)GlcNAc(2)-PP-Dol alpha-1,2-mannosyltransferase</fullName>
        <ecNumber evidence="4 14">2.4.1.131</ecNumber>
    </recommendedName>
</protein>
<evidence type="ECO:0000256" key="6">
    <source>
        <dbReference type="ARBA" id="ARBA00022676"/>
    </source>
</evidence>
<dbReference type="Pfam" id="PF15924">
    <property type="entry name" value="ALG11_N"/>
    <property type="match status" value="1"/>
</dbReference>
<dbReference type="AlphaFoldDB" id="A0A5N5TN92"/>
<dbReference type="InterPro" id="IPR031814">
    <property type="entry name" value="ALG11_N"/>
</dbReference>
<keyword evidence="7 14" id="KW-0808">Transferase</keyword>
<evidence type="ECO:0000313" key="18">
    <source>
        <dbReference type="Proteomes" id="UP000326759"/>
    </source>
</evidence>
<keyword evidence="8 14" id="KW-0812">Transmembrane</keyword>
<dbReference type="OrthoDB" id="2276068at2759"/>
<dbReference type="PANTHER" id="PTHR45919:SF1">
    <property type="entry name" value="GDP-MAN:MAN(3)GLCNAC(2)-PP-DOL ALPHA-1,2-MANNOSYLTRANSFERASE"/>
    <property type="match status" value="1"/>
</dbReference>
<dbReference type="EMBL" id="SEYY01000276">
    <property type="protein sequence ID" value="KAB7507647.1"/>
    <property type="molecule type" value="Genomic_DNA"/>
</dbReference>
<evidence type="ECO:0000256" key="1">
    <source>
        <dbReference type="ARBA" id="ARBA00004389"/>
    </source>
</evidence>
<dbReference type="SUPFAM" id="SSF53756">
    <property type="entry name" value="UDP-Glycosyltransferase/glycogen phosphorylase"/>
    <property type="match status" value="1"/>
</dbReference>
<dbReference type="EC" id="2.4.1.131" evidence="4 14"/>
<evidence type="ECO:0000256" key="8">
    <source>
        <dbReference type="ARBA" id="ARBA00022692"/>
    </source>
</evidence>
<accession>A0A5N5TN92</accession>
<comment type="catalytic activity">
    <reaction evidence="12 14">
        <text>an alpha-D-Man-(1-&gt;3)-[alpha-D-Man-(1-&gt;6)]-beta-D-Man-(1-&gt;4)-beta-D-GlcNAc-(1-&gt;4)-alpha-D-GlcNAc-diphospho-di-trans,poly-cis-dolichol + 2 GDP-alpha-D-mannose = an alpha-D-Man-(1-&gt;2)-alpha-D-Man-(1-&gt;2)-alpha-D-Man-(1-&gt;3)-[alpha-D-Man-(1-&gt;6)]-beta-D-Man-(1-&gt;4)-beta-D-GlcNAc-(1-&gt;4)-alpha-D-GlcNAc-diphospho-di-trans,poly-cis-dolichol + 2 GDP + 2 H(+)</text>
        <dbReference type="Rhea" id="RHEA:29523"/>
        <dbReference type="Rhea" id="RHEA-COMP:19515"/>
        <dbReference type="Rhea" id="RHEA-COMP:19516"/>
        <dbReference type="ChEBI" id="CHEBI:15378"/>
        <dbReference type="ChEBI" id="CHEBI:57527"/>
        <dbReference type="ChEBI" id="CHEBI:58189"/>
        <dbReference type="ChEBI" id="CHEBI:132511"/>
        <dbReference type="ChEBI" id="CHEBI:132515"/>
        <dbReference type="EC" id="2.4.1.131"/>
    </reaction>
    <physiologicalReaction direction="left-to-right" evidence="12 14">
        <dbReference type="Rhea" id="RHEA:29524"/>
    </physiologicalReaction>
</comment>
<evidence type="ECO:0000256" key="13">
    <source>
        <dbReference type="ARBA" id="ARBA00045128"/>
    </source>
</evidence>
<evidence type="ECO:0000256" key="3">
    <source>
        <dbReference type="ARBA" id="ARBA00009481"/>
    </source>
</evidence>
<evidence type="ECO:0000256" key="10">
    <source>
        <dbReference type="ARBA" id="ARBA00022989"/>
    </source>
</evidence>
<evidence type="ECO:0000256" key="7">
    <source>
        <dbReference type="ARBA" id="ARBA00022679"/>
    </source>
</evidence>
<dbReference type="GO" id="GO:0006487">
    <property type="term" value="P:protein N-linked glycosylation"/>
    <property type="evidence" value="ECO:0007669"/>
    <property type="project" value="TreeGrafter"/>
</dbReference>
<comment type="function">
    <text evidence="13">GDP-Man:Man(3)GlcNAc(2)-PP-Dol alpha-1,2-mannosyltransferase that operates in the biosynthetic pathway of dolichol-linked oligosaccharides, the glycan precursors employed in protein asparagine (N)-glycosylation. The assembly of dolichol-linked oligosaccharides begins on the cytosolic side of the endoplasmic reticulum membrane and finishes in its lumen. The sequential addition of sugars to dolichol pyrophosphate produces dolichol-linked oligosaccharides containing fourteen sugars, including two GlcNAcs, nine mannoses and three glucoses. Once assembled, the oligosaccharide is transferred from the lipid to nascent proteins by oligosaccharyltransferases. Catalyzes, on the cytoplasmic face of the endoplasmic reticulum, the addition of the fourth and fifth mannose residues to the dolichol-linked oligosaccharide chain, to produce Man(5)GlcNAc(2)-PP-dolichol core oligosaccharide. Man(5)GlcNAc(2)-PP-dolichol is a substrate for ALG3, the following enzyme in the biosynthetic pathway.</text>
</comment>
<dbReference type="Gene3D" id="3.40.50.2000">
    <property type="entry name" value="Glycogen Phosphorylase B"/>
    <property type="match status" value="1"/>
</dbReference>
<keyword evidence="6 14" id="KW-0328">Glycosyltransferase</keyword>